<dbReference type="EMBL" id="AJWK01018986">
    <property type="status" value="NOT_ANNOTATED_CDS"/>
    <property type="molecule type" value="Genomic_DNA"/>
</dbReference>
<keyword evidence="2" id="KW-1185">Reference proteome</keyword>
<sequence length="153" mass="17983">MVSEILAILLVQDFHRRNLHQVQMMIPEHLVLQSLHLLFAQVVHMMKMVAVKLLEPQIHLNRSHQLHRRSLHQTGSHFQSPHQHHPDSGVHMTMKAFQRHQVARSLHFHHYRPHHQIQSHPVDLVPHKTTKGAVTARRGEMCGSYIAGWHMEW</sequence>
<protein>
    <submittedName>
        <fullName evidence="1">Uncharacterized protein</fullName>
    </submittedName>
</protein>
<evidence type="ECO:0000313" key="1">
    <source>
        <dbReference type="EnsemblMetazoa" id="LLOJ005919-PA"/>
    </source>
</evidence>
<dbReference type="EnsemblMetazoa" id="LLOJ005919-RA">
    <property type="protein sequence ID" value="LLOJ005919-PA"/>
    <property type="gene ID" value="LLOJ005919"/>
</dbReference>
<dbReference type="AlphaFoldDB" id="A0A1B0CMN1"/>
<evidence type="ECO:0000313" key="2">
    <source>
        <dbReference type="Proteomes" id="UP000092461"/>
    </source>
</evidence>
<dbReference type="Proteomes" id="UP000092461">
    <property type="component" value="Unassembled WGS sequence"/>
</dbReference>
<accession>A0A1B0CMN1</accession>
<name>A0A1B0CMN1_LUTLO</name>
<dbReference type="VEuPathDB" id="VectorBase:LLOJ005919"/>
<reference evidence="1" key="1">
    <citation type="submission" date="2020-05" db="UniProtKB">
        <authorList>
            <consortium name="EnsemblMetazoa"/>
        </authorList>
    </citation>
    <scope>IDENTIFICATION</scope>
    <source>
        <strain evidence="1">Jacobina</strain>
    </source>
</reference>
<organism evidence="1 2">
    <name type="scientific">Lutzomyia longipalpis</name>
    <name type="common">Sand fly</name>
    <dbReference type="NCBI Taxonomy" id="7200"/>
    <lineage>
        <taxon>Eukaryota</taxon>
        <taxon>Metazoa</taxon>
        <taxon>Ecdysozoa</taxon>
        <taxon>Arthropoda</taxon>
        <taxon>Hexapoda</taxon>
        <taxon>Insecta</taxon>
        <taxon>Pterygota</taxon>
        <taxon>Neoptera</taxon>
        <taxon>Endopterygota</taxon>
        <taxon>Diptera</taxon>
        <taxon>Nematocera</taxon>
        <taxon>Psychodoidea</taxon>
        <taxon>Psychodidae</taxon>
        <taxon>Lutzomyia</taxon>
        <taxon>Lutzomyia</taxon>
    </lineage>
</organism>
<proteinExistence type="predicted"/>